<evidence type="ECO:0000256" key="1">
    <source>
        <dbReference type="SAM" id="MobiDB-lite"/>
    </source>
</evidence>
<evidence type="ECO:0000313" key="3">
    <source>
        <dbReference type="Proteomes" id="UP000799771"/>
    </source>
</evidence>
<organism evidence="2 3">
    <name type="scientific">Dothidotthia symphoricarpi CBS 119687</name>
    <dbReference type="NCBI Taxonomy" id="1392245"/>
    <lineage>
        <taxon>Eukaryota</taxon>
        <taxon>Fungi</taxon>
        <taxon>Dikarya</taxon>
        <taxon>Ascomycota</taxon>
        <taxon>Pezizomycotina</taxon>
        <taxon>Dothideomycetes</taxon>
        <taxon>Pleosporomycetidae</taxon>
        <taxon>Pleosporales</taxon>
        <taxon>Dothidotthiaceae</taxon>
        <taxon>Dothidotthia</taxon>
    </lineage>
</organism>
<feature type="region of interest" description="Disordered" evidence="1">
    <location>
        <begin position="245"/>
        <end position="304"/>
    </location>
</feature>
<evidence type="ECO:0000313" key="2">
    <source>
        <dbReference type="EMBL" id="KAF2124016.1"/>
    </source>
</evidence>
<dbReference type="EMBL" id="ML977521">
    <property type="protein sequence ID" value="KAF2124016.1"/>
    <property type="molecule type" value="Genomic_DNA"/>
</dbReference>
<feature type="compositionally biased region" description="Basic and acidic residues" evidence="1">
    <location>
        <begin position="58"/>
        <end position="73"/>
    </location>
</feature>
<dbReference type="AlphaFoldDB" id="A0A6A5ZXL5"/>
<dbReference type="GeneID" id="54407431"/>
<sequence length="304" mass="33888">MTCRVRTHAALEALTSALVGESHGRDRIHTLADRMWEKTREIAAADLDTTGKVPCETGQHEVESRKKAKKSEEGSCTSPGYHVPHCGWPLGHGSSRRRRGNFILQPSEVYGLRTDILHLNFLRPTNRGLTSLLAGEGHEGKAYKVQESRVCFGVVEKIAGQQRVARRTGKGQPARRQKEVSVLPDTWNLPYKKLSPRIAYHFDGRLDLCVNVKGDEVDCERTGHNLFRTFVAAVIARRREVALELESSPPRPTRLQRSLGQRTRKPKLAQLHLMEARDTDRGRSAAAVVQTRQAAARSGGQPSL</sequence>
<protein>
    <submittedName>
        <fullName evidence="2">Uncharacterized protein</fullName>
    </submittedName>
</protein>
<dbReference type="Proteomes" id="UP000799771">
    <property type="component" value="Unassembled WGS sequence"/>
</dbReference>
<gene>
    <name evidence="2" type="ORF">P153DRAFT_361637</name>
</gene>
<reference evidence="2" key="1">
    <citation type="journal article" date="2020" name="Stud. Mycol.">
        <title>101 Dothideomycetes genomes: a test case for predicting lifestyles and emergence of pathogens.</title>
        <authorList>
            <person name="Haridas S."/>
            <person name="Albert R."/>
            <person name="Binder M."/>
            <person name="Bloem J."/>
            <person name="Labutti K."/>
            <person name="Salamov A."/>
            <person name="Andreopoulos B."/>
            <person name="Baker S."/>
            <person name="Barry K."/>
            <person name="Bills G."/>
            <person name="Bluhm B."/>
            <person name="Cannon C."/>
            <person name="Castanera R."/>
            <person name="Culley D."/>
            <person name="Daum C."/>
            <person name="Ezra D."/>
            <person name="Gonzalez J."/>
            <person name="Henrissat B."/>
            <person name="Kuo A."/>
            <person name="Liang C."/>
            <person name="Lipzen A."/>
            <person name="Lutzoni F."/>
            <person name="Magnuson J."/>
            <person name="Mondo S."/>
            <person name="Nolan M."/>
            <person name="Ohm R."/>
            <person name="Pangilinan J."/>
            <person name="Park H.-J."/>
            <person name="Ramirez L."/>
            <person name="Alfaro M."/>
            <person name="Sun H."/>
            <person name="Tritt A."/>
            <person name="Yoshinaga Y."/>
            <person name="Zwiers L.-H."/>
            <person name="Turgeon B."/>
            <person name="Goodwin S."/>
            <person name="Spatafora J."/>
            <person name="Crous P."/>
            <person name="Grigoriev I."/>
        </authorList>
    </citation>
    <scope>NUCLEOTIDE SEQUENCE</scope>
    <source>
        <strain evidence="2">CBS 119687</strain>
    </source>
</reference>
<feature type="region of interest" description="Disordered" evidence="1">
    <location>
        <begin position="53"/>
        <end position="78"/>
    </location>
</feature>
<keyword evidence="3" id="KW-1185">Reference proteome</keyword>
<feature type="compositionally biased region" description="Basic and acidic residues" evidence="1">
    <location>
        <begin position="274"/>
        <end position="283"/>
    </location>
</feature>
<dbReference type="RefSeq" id="XP_033518409.1">
    <property type="nucleotide sequence ID" value="XM_033666999.1"/>
</dbReference>
<accession>A0A6A5ZXL5</accession>
<feature type="compositionally biased region" description="Low complexity" evidence="1">
    <location>
        <begin position="284"/>
        <end position="298"/>
    </location>
</feature>
<proteinExistence type="predicted"/>
<name>A0A6A5ZXL5_9PLEO</name>